<dbReference type="PANTHER" id="PTHR37423:SF2">
    <property type="entry name" value="MEMBRANE-BOUND LYTIC MUREIN TRANSGLYCOSYLASE C"/>
    <property type="match status" value="1"/>
</dbReference>
<dbReference type="InterPro" id="IPR008939">
    <property type="entry name" value="Lytic_TGlycosylase_superhlx_U"/>
</dbReference>
<evidence type="ECO:0000256" key="1">
    <source>
        <dbReference type="ARBA" id="ARBA00007734"/>
    </source>
</evidence>
<dbReference type="CDD" id="cd13401">
    <property type="entry name" value="Slt70-like"/>
    <property type="match status" value="1"/>
</dbReference>
<organism evidence="7 8">
    <name type="scientific">Lichenicola cladoniae</name>
    <dbReference type="NCBI Taxonomy" id="1484109"/>
    <lineage>
        <taxon>Bacteria</taxon>
        <taxon>Pseudomonadati</taxon>
        <taxon>Pseudomonadota</taxon>
        <taxon>Alphaproteobacteria</taxon>
        <taxon>Acetobacterales</taxon>
        <taxon>Acetobacteraceae</taxon>
        <taxon>Lichenicola</taxon>
    </lineage>
</organism>
<evidence type="ECO:0000256" key="3">
    <source>
        <dbReference type="ARBA" id="ARBA00022729"/>
    </source>
</evidence>
<dbReference type="AlphaFoldDB" id="A0A6M8HSG9"/>
<evidence type="ECO:0000256" key="4">
    <source>
        <dbReference type="SAM" id="MobiDB-lite"/>
    </source>
</evidence>
<evidence type="ECO:0000259" key="6">
    <source>
        <dbReference type="Pfam" id="PF01464"/>
    </source>
</evidence>
<gene>
    <name evidence="7" type="ORF">HN018_14775</name>
</gene>
<evidence type="ECO:0000256" key="2">
    <source>
        <dbReference type="ARBA" id="ARBA00009387"/>
    </source>
</evidence>
<dbReference type="InterPro" id="IPR023346">
    <property type="entry name" value="Lysozyme-like_dom_sf"/>
</dbReference>
<comment type="similarity">
    <text evidence="1">Belongs to the transglycosylase Slt family.</text>
</comment>
<dbReference type="EMBL" id="CP053708">
    <property type="protein sequence ID" value="QKE91141.1"/>
    <property type="molecule type" value="Genomic_DNA"/>
</dbReference>
<comment type="similarity">
    <text evidence="2">Belongs to the virb1 family.</text>
</comment>
<dbReference type="GO" id="GO:0004553">
    <property type="term" value="F:hydrolase activity, hydrolyzing O-glycosyl compounds"/>
    <property type="evidence" value="ECO:0007669"/>
    <property type="project" value="InterPro"/>
</dbReference>
<dbReference type="GO" id="GO:0000270">
    <property type="term" value="P:peptidoglycan metabolic process"/>
    <property type="evidence" value="ECO:0007669"/>
    <property type="project" value="InterPro"/>
</dbReference>
<feature type="region of interest" description="Disordered" evidence="4">
    <location>
        <begin position="364"/>
        <end position="388"/>
    </location>
</feature>
<name>A0A6M8HSG9_9PROT</name>
<protein>
    <submittedName>
        <fullName evidence="7">Lytic transglycosylase domain-containing protein</fullName>
    </submittedName>
</protein>
<evidence type="ECO:0000313" key="8">
    <source>
        <dbReference type="Proteomes" id="UP000500767"/>
    </source>
</evidence>
<dbReference type="PROSITE" id="PS00922">
    <property type="entry name" value="TRANSGLYCOSYLASE"/>
    <property type="match status" value="1"/>
</dbReference>
<dbReference type="SUPFAM" id="SSF53955">
    <property type="entry name" value="Lysozyme-like"/>
    <property type="match status" value="1"/>
</dbReference>
<dbReference type="Gene3D" id="1.10.530.10">
    <property type="match status" value="1"/>
</dbReference>
<keyword evidence="3 5" id="KW-0732">Signal</keyword>
<evidence type="ECO:0000313" key="7">
    <source>
        <dbReference type="EMBL" id="QKE91141.1"/>
    </source>
</evidence>
<dbReference type="InterPro" id="IPR008258">
    <property type="entry name" value="Transglycosylase_SLT_dom_1"/>
</dbReference>
<dbReference type="PANTHER" id="PTHR37423">
    <property type="entry name" value="SOLUBLE LYTIC MUREIN TRANSGLYCOSYLASE-RELATED"/>
    <property type="match status" value="1"/>
</dbReference>
<feature type="signal peptide" evidence="5">
    <location>
        <begin position="1"/>
        <end position="32"/>
    </location>
</feature>
<dbReference type="Gene3D" id="1.25.20.10">
    <property type="entry name" value="Bacterial muramidases"/>
    <property type="match status" value="1"/>
</dbReference>
<dbReference type="Pfam" id="PF01464">
    <property type="entry name" value="SLT"/>
    <property type="match status" value="1"/>
</dbReference>
<proteinExistence type="inferred from homology"/>
<sequence>MRGFTLSPTLAARAFMASAALLAGAAIAPVRAQSPGQRSGSPAPAEETAMAVPRLALPTGGRDGGGTDGVVMLPHPLEAGTAARIRHIFTLQRQGEIPAAIVETARLDDNTLLGDLLADRYLGPDAKPLPSQLHLWLKTFSDLPDAPAISRLLASVSAHGTRATPVPATPTLATGLPSAAEEADPAIRAFRRNEALDRSVQAHLGDGPDGAAIALKLIAGNRHLDPLYASQLHAEIALRLFTEGEDDLALQVGQAAFSLSGGRIGLAGYVAGLAAWRGGELDAAEALFEASSRADLTPSSVRAGAAFWAARTHLRFGDVSVYRPWLERAAAAPRTFYGMLALRLLGRQDDTPDRQHAPAMRLVSLSGASGPSGDDAPEASSNDRSTRAGLRTLSEIDVDAVAATPAGRRAFALLQVGETDRAEASLRHLWPTVQPDLALCRSIQLVSEAAGLKSLSAQLAGILQDRDGQPPDEAHFPMPRLSPHHGFTMNPALVYALTRLESNFNPGAVSGGGAHGLMQLMPTTAGFVVGHPDRFTDSASALHDPALNLEIGQRYLTYLSDQVGVDGDLVKLFASYNAGPGAVLRWEGLSDGSDDPLLFIESLPSDETGDYVRRAFTYLWIYARRLDLPSPSLASLAAGQWPKFADEQALRPGALH</sequence>
<feature type="domain" description="Transglycosylase SLT" evidence="6">
    <location>
        <begin position="488"/>
        <end position="592"/>
    </location>
</feature>
<keyword evidence="8" id="KW-1185">Reference proteome</keyword>
<dbReference type="KEGG" id="lck:HN018_14775"/>
<feature type="chain" id="PRO_5026693486" evidence="5">
    <location>
        <begin position="33"/>
        <end position="656"/>
    </location>
</feature>
<evidence type="ECO:0000256" key="5">
    <source>
        <dbReference type="SAM" id="SignalP"/>
    </source>
</evidence>
<dbReference type="Proteomes" id="UP000500767">
    <property type="component" value="Chromosome"/>
</dbReference>
<dbReference type="GO" id="GO:0016020">
    <property type="term" value="C:membrane"/>
    <property type="evidence" value="ECO:0007669"/>
    <property type="project" value="InterPro"/>
</dbReference>
<dbReference type="GO" id="GO:0042597">
    <property type="term" value="C:periplasmic space"/>
    <property type="evidence" value="ECO:0007669"/>
    <property type="project" value="InterPro"/>
</dbReference>
<accession>A0A6M8HSG9</accession>
<reference evidence="7 8" key="1">
    <citation type="journal article" date="2014" name="World J. Microbiol. Biotechnol.">
        <title>Biodiversity and physiological characteristics of Antarctic and Arctic lichens-associated bacteria.</title>
        <authorList>
            <person name="Lee Y.M."/>
            <person name="Kim E.H."/>
            <person name="Lee H.K."/>
            <person name="Hong S.G."/>
        </authorList>
    </citation>
    <scope>NUCLEOTIDE SEQUENCE [LARGE SCALE GENOMIC DNA]</scope>
    <source>
        <strain evidence="7 8">PAMC 26569</strain>
    </source>
</reference>
<dbReference type="SUPFAM" id="SSF48435">
    <property type="entry name" value="Bacterial muramidases"/>
    <property type="match status" value="1"/>
</dbReference>
<dbReference type="GO" id="GO:0008933">
    <property type="term" value="F:peptidoglycan lytic transglycosylase activity"/>
    <property type="evidence" value="ECO:0007669"/>
    <property type="project" value="InterPro"/>
</dbReference>
<dbReference type="InterPro" id="IPR000189">
    <property type="entry name" value="Transglyc_AS"/>
</dbReference>